<evidence type="ECO:0000313" key="2">
    <source>
        <dbReference type="EMBL" id="TWT90809.1"/>
    </source>
</evidence>
<dbReference type="RefSeq" id="WP_146398022.1">
    <property type="nucleotide sequence ID" value="NZ_SJPQ01000001.1"/>
</dbReference>
<dbReference type="Pfam" id="PF00903">
    <property type="entry name" value="Glyoxalase"/>
    <property type="match status" value="1"/>
</dbReference>
<gene>
    <name evidence="2" type="ORF">Mal64_12060</name>
</gene>
<name>A0A5C5ZTK1_9BACT</name>
<dbReference type="OrthoDB" id="9804235at2"/>
<accession>A0A5C5ZTK1</accession>
<sequence length="124" mass="13404">MTSPNPVNWFEIPAADLSRAVDFYEATLGVKLSIMELGAAKMAMFERDPEGHGAAGSLIQNEAYTPSHEGTLVYFHVDDIEATLARAEAAGGMTLRPKMAIGEHGFVGHFEDTEGNRVALHAMQ</sequence>
<reference evidence="2 3" key="1">
    <citation type="submission" date="2019-02" db="EMBL/GenBank/DDBJ databases">
        <title>Deep-cultivation of Planctomycetes and their phenomic and genomic characterization uncovers novel biology.</title>
        <authorList>
            <person name="Wiegand S."/>
            <person name="Jogler M."/>
            <person name="Boedeker C."/>
            <person name="Pinto D."/>
            <person name="Vollmers J."/>
            <person name="Rivas-Marin E."/>
            <person name="Kohn T."/>
            <person name="Peeters S.H."/>
            <person name="Heuer A."/>
            <person name="Rast P."/>
            <person name="Oberbeckmann S."/>
            <person name="Bunk B."/>
            <person name="Jeske O."/>
            <person name="Meyerdierks A."/>
            <person name="Storesund J.E."/>
            <person name="Kallscheuer N."/>
            <person name="Luecker S."/>
            <person name="Lage O.M."/>
            <person name="Pohl T."/>
            <person name="Merkel B.J."/>
            <person name="Hornburger P."/>
            <person name="Mueller R.-W."/>
            <person name="Bruemmer F."/>
            <person name="Labrenz M."/>
            <person name="Spormann A.M."/>
            <person name="Op Den Camp H."/>
            <person name="Overmann J."/>
            <person name="Amann R."/>
            <person name="Jetten M.S.M."/>
            <person name="Mascher T."/>
            <person name="Medema M.H."/>
            <person name="Devos D.P."/>
            <person name="Kaster A.-K."/>
            <person name="Ovreas L."/>
            <person name="Rohde M."/>
            <person name="Galperin M.Y."/>
            <person name="Jogler C."/>
        </authorList>
    </citation>
    <scope>NUCLEOTIDE SEQUENCE [LARGE SCALE GENOMIC DNA]</scope>
    <source>
        <strain evidence="2 3">Mal64</strain>
    </source>
</reference>
<dbReference type="InterPro" id="IPR037523">
    <property type="entry name" value="VOC_core"/>
</dbReference>
<evidence type="ECO:0000313" key="3">
    <source>
        <dbReference type="Proteomes" id="UP000315440"/>
    </source>
</evidence>
<dbReference type="InterPro" id="IPR004360">
    <property type="entry name" value="Glyas_Fos-R_dOase_dom"/>
</dbReference>
<dbReference type="EMBL" id="SJPQ01000001">
    <property type="protein sequence ID" value="TWT90809.1"/>
    <property type="molecule type" value="Genomic_DNA"/>
</dbReference>
<protein>
    <submittedName>
        <fullName evidence="2">Glyoxalase-like domain protein</fullName>
    </submittedName>
</protein>
<dbReference type="Proteomes" id="UP000315440">
    <property type="component" value="Unassembled WGS sequence"/>
</dbReference>
<organism evidence="2 3">
    <name type="scientific">Pseudobythopirellula maris</name>
    <dbReference type="NCBI Taxonomy" id="2527991"/>
    <lineage>
        <taxon>Bacteria</taxon>
        <taxon>Pseudomonadati</taxon>
        <taxon>Planctomycetota</taxon>
        <taxon>Planctomycetia</taxon>
        <taxon>Pirellulales</taxon>
        <taxon>Lacipirellulaceae</taxon>
        <taxon>Pseudobythopirellula</taxon>
    </lineage>
</organism>
<feature type="domain" description="VOC" evidence="1">
    <location>
        <begin position="6"/>
        <end position="123"/>
    </location>
</feature>
<dbReference type="SUPFAM" id="SSF54593">
    <property type="entry name" value="Glyoxalase/Bleomycin resistance protein/Dihydroxybiphenyl dioxygenase"/>
    <property type="match status" value="1"/>
</dbReference>
<dbReference type="PROSITE" id="PS51819">
    <property type="entry name" value="VOC"/>
    <property type="match status" value="1"/>
</dbReference>
<dbReference type="InterPro" id="IPR029068">
    <property type="entry name" value="Glyas_Bleomycin-R_OHBP_Dase"/>
</dbReference>
<proteinExistence type="predicted"/>
<dbReference type="InterPro" id="IPR052164">
    <property type="entry name" value="Anthracycline_SecMetBiosynth"/>
</dbReference>
<dbReference type="Gene3D" id="3.10.180.10">
    <property type="entry name" value="2,3-Dihydroxybiphenyl 1,2-Dioxygenase, domain 1"/>
    <property type="match status" value="1"/>
</dbReference>
<dbReference type="AlphaFoldDB" id="A0A5C5ZTK1"/>
<dbReference type="PANTHER" id="PTHR33993:SF2">
    <property type="entry name" value="VOC DOMAIN-CONTAINING PROTEIN"/>
    <property type="match status" value="1"/>
</dbReference>
<dbReference type="CDD" id="cd07247">
    <property type="entry name" value="SgaA_N_like"/>
    <property type="match status" value="1"/>
</dbReference>
<evidence type="ECO:0000259" key="1">
    <source>
        <dbReference type="PROSITE" id="PS51819"/>
    </source>
</evidence>
<comment type="caution">
    <text evidence="2">The sequence shown here is derived from an EMBL/GenBank/DDBJ whole genome shotgun (WGS) entry which is preliminary data.</text>
</comment>
<keyword evidence="3" id="KW-1185">Reference proteome</keyword>
<dbReference type="PANTHER" id="PTHR33993">
    <property type="entry name" value="GLYOXALASE-RELATED"/>
    <property type="match status" value="1"/>
</dbReference>